<keyword evidence="1" id="KW-0732">Signal</keyword>
<protein>
    <recommendedName>
        <fullName evidence="4">Lipocalin-like protein</fullName>
    </recommendedName>
</protein>
<organism evidence="2 3">
    <name type="scientific">Arcicella aurantiaca</name>
    <dbReference type="NCBI Taxonomy" id="591202"/>
    <lineage>
        <taxon>Bacteria</taxon>
        <taxon>Pseudomonadati</taxon>
        <taxon>Bacteroidota</taxon>
        <taxon>Cytophagia</taxon>
        <taxon>Cytophagales</taxon>
        <taxon>Flectobacillaceae</taxon>
        <taxon>Arcicella</taxon>
    </lineage>
</organism>
<evidence type="ECO:0008006" key="4">
    <source>
        <dbReference type="Google" id="ProtNLM"/>
    </source>
</evidence>
<feature type="signal peptide" evidence="1">
    <location>
        <begin position="1"/>
        <end position="21"/>
    </location>
</feature>
<comment type="caution">
    <text evidence="2">The sequence shown here is derived from an EMBL/GenBank/DDBJ whole genome shotgun (WGS) entry which is preliminary data.</text>
</comment>
<sequence length="126" mass="13849">MKKVSIILIALFFGIAMNSFSQTTAPATDFFAGKWEISIFGTPQGDIKMVTELVRKEGKLTGELKDATDSSKPVIPISAIEEKNGEIEISFSASGYDLTLPLKKEDDDNLKGQLMNMFDAKAKRVK</sequence>
<dbReference type="Proteomes" id="UP000245489">
    <property type="component" value="Unassembled WGS sequence"/>
</dbReference>
<dbReference type="RefSeq" id="WP_109742255.1">
    <property type="nucleotide sequence ID" value="NZ_QGGO01000006.1"/>
</dbReference>
<feature type="chain" id="PRO_5016403617" description="Lipocalin-like protein" evidence="1">
    <location>
        <begin position="22"/>
        <end position="126"/>
    </location>
</feature>
<evidence type="ECO:0000313" key="2">
    <source>
        <dbReference type="EMBL" id="PWK27604.1"/>
    </source>
</evidence>
<proteinExistence type="predicted"/>
<dbReference type="OrthoDB" id="1100674at2"/>
<dbReference type="EMBL" id="QGGO01000006">
    <property type="protein sequence ID" value="PWK27604.1"/>
    <property type="molecule type" value="Genomic_DNA"/>
</dbReference>
<evidence type="ECO:0000256" key="1">
    <source>
        <dbReference type="SAM" id="SignalP"/>
    </source>
</evidence>
<keyword evidence="3" id="KW-1185">Reference proteome</keyword>
<gene>
    <name evidence="2" type="ORF">LV89_01495</name>
</gene>
<reference evidence="2 3" key="1">
    <citation type="submission" date="2018-05" db="EMBL/GenBank/DDBJ databases">
        <title>Genomic Encyclopedia of Archaeal and Bacterial Type Strains, Phase II (KMG-II): from individual species to whole genera.</title>
        <authorList>
            <person name="Goeker M."/>
        </authorList>
    </citation>
    <scope>NUCLEOTIDE SEQUENCE [LARGE SCALE GENOMIC DNA]</scope>
    <source>
        <strain evidence="2 3">DSM 22214</strain>
    </source>
</reference>
<name>A0A316EFW5_9BACT</name>
<evidence type="ECO:0000313" key="3">
    <source>
        <dbReference type="Proteomes" id="UP000245489"/>
    </source>
</evidence>
<accession>A0A316EFW5</accession>
<dbReference type="AlphaFoldDB" id="A0A316EFW5"/>